<evidence type="ECO:0000313" key="4">
    <source>
        <dbReference type="Proteomes" id="UP001595476"/>
    </source>
</evidence>
<keyword evidence="4" id="KW-1185">Reference proteome</keyword>
<feature type="compositionally biased region" description="Basic and acidic residues" evidence="1">
    <location>
        <begin position="62"/>
        <end position="74"/>
    </location>
</feature>
<keyword evidence="2" id="KW-1133">Transmembrane helix</keyword>
<dbReference type="Proteomes" id="UP001595476">
    <property type="component" value="Unassembled WGS sequence"/>
</dbReference>
<name>A0ABV7HER3_9GAMM</name>
<dbReference type="EMBL" id="JBHRSZ010000006">
    <property type="protein sequence ID" value="MFC3152342.1"/>
    <property type="molecule type" value="Genomic_DNA"/>
</dbReference>
<dbReference type="RefSeq" id="WP_386722269.1">
    <property type="nucleotide sequence ID" value="NZ_JBHRSZ010000006.1"/>
</dbReference>
<feature type="region of interest" description="Disordered" evidence="1">
    <location>
        <begin position="57"/>
        <end position="77"/>
    </location>
</feature>
<evidence type="ECO:0000256" key="1">
    <source>
        <dbReference type="SAM" id="MobiDB-lite"/>
    </source>
</evidence>
<comment type="caution">
    <text evidence="3">The sequence shown here is derived from an EMBL/GenBank/DDBJ whole genome shotgun (WGS) entry which is preliminary data.</text>
</comment>
<organism evidence="3 4">
    <name type="scientific">Litoribrevibacter euphylliae</name>
    <dbReference type="NCBI Taxonomy" id="1834034"/>
    <lineage>
        <taxon>Bacteria</taxon>
        <taxon>Pseudomonadati</taxon>
        <taxon>Pseudomonadota</taxon>
        <taxon>Gammaproteobacteria</taxon>
        <taxon>Oceanospirillales</taxon>
        <taxon>Oceanospirillaceae</taxon>
        <taxon>Litoribrevibacter</taxon>
    </lineage>
</organism>
<evidence type="ECO:0000313" key="3">
    <source>
        <dbReference type="EMBL" id="MFC3152342.1"/>
    </source>
</evidence>
<protein>
    <submittedName>
        <fullName evidence="3">Uncharacterized protein</fullName>
    </submittedName>
</protein>
<keyword evidence="2" id="KW-0812">Transmembrane</keyword>
<gene>
    <name evidence="3" type="ORF">ACFOEK_15010</name>
</gene>
<sequence>MRINQKVDFYSDDFRPPVIVLPASKMLQYFGVAILLLFAVSAALYYPVPELEREVQQQQSHLSEKKQQLEETKRKYPKKVKSKALEAQLSTLRDQNHNKIRLLNYLKSDTLKDAQAFSNVFQDLNQFDHHQVWLTRIDVLSEGQSMRLTGLVSQPDVLPGYIDGLKQANSFRGRSFNLFNLERDEDNQNYLHFILSTEAGAGKNEG</sequence>
<accession>A0ABV7HER3</accession>
<proteinExistence type="predicted"/>
<keyword evidence="2" id="KW-0472">Membrane</keyword>
<reference evidence="4" key="1">
    <citation type="journal article" date="2019" name="Int. J. Syst. Evol. Microbiol.">
        <title>The Global Catalogue of Microorganisms (GCM) 10K type strain sequencing project: providing services to taxonomists for standard genome sequencing and annotation.</title>
        <authorList>
            <consortium name="The Broad Institute Genomics Platform"/>
            <consortium name="The Broad Institute Genome Sequencing Center for Infectious Disease"/>
            <person name="Wu L."/>
            <person name="Ma J."/>
        </authorList>
    </citation>
    <scope>NUCLEOTIDE SEQUENCE [LARGE SCALE GENOMIC DNA]</scope>
    <source>
        <strain evidence="4">KCTC 52438</strain>
    </source>
</reference>
<feature type="transmembrane region" description="Helical" evidence="2">
    <location>
        <begin position="26"/>
        <end position="48"/>
    </location>
</feature>
<evidence type="ECO:0000256" key="2">
    <source>
        <dbReference type="SAM" id="Phobius"/>
    </source>
</evidence>